<keyword evidence="2" id="KW-1185">Reference proteome</keyword>
<dbReference type="InterPro" id="IPR046287">
    <property type="entry name" value="DUF6324"/>
</dbReference>
<evidence type="ECO:0000313" key="2">
    <source>
        <dbReference type="Proteomes" id="UP000028702"/>
    </source>
</evidence>
<dbReference type="Proteomes" id="UP000028702">
    <property type="component" value="Unassembled WGS sequence"/>
</dbReference>
<dbReference type="RefSeq" id="WP_045449239.1">
    <property type="nucleotide sequence ID" value="NZ_BBIO01000020.1"/>
</dbReference>
<evidence type="ECO:0000313" key="1">
    <source>
        <dbReference type="EMBL" id="GAK46544.1"/>
    </source>
</evidence>
<sequence>MSKNNGINRETAMEGEIQIGPTSLGMVRLYVRGENFDLPMDFTPDEAREIAEEIVSAAEEAQGMAAKGKNKGGKAPRR</sequence>
<dbReference type="eggNOG" id="ENOG5032YFX">
    <property type="taxonomic scope" value="Bacteria"/>
</dbReference>
<dbReference type="Pfam" id="PF19849">
    <property type="entry name" value="DUF6324"/>
    <property type="match status" value="1"/>
</dbReference>
<reference evidence="1 2" key="1">
    <citation type="submission" date="2014-07" db="EMBL/GenBank/DDBJ databases">
        <title>Tepidicaulis marinum gen. nov., sp. nov., a novel marine bacterium denitrifying nitrate to nitrous oxide strictly under microaerobic conditions.</title>
        <authorList>
            <person name="Takeuchi M."/>
            <person name="Yamagishi T."/>
            <person name="Kamagata Y."/>
            <person name="Oshima K."/>
            <person name="Hattori M."/>
            <person name="Katayama T."/>
            <person name="Hanada S."/>
            <person name="Tamaki H."/>
            <person name="Marumo K."/>
            <person name="Maeda H."/>
            <person name="Nedachi M."/>
            <person name="Iwasaki W."/>
            <person name="Suwa Y."/>
            <person name="Sakata S."/>
        </authorList>
    </citation>
    <scope>NUCLEOTIDE SEQUENCE [LARGE SCALE GENOMIC DNA]</scope>
    <source>
        <strain evidence="1 2">MA2</strain>
    </source>
</reference>
<dbReference type="AlphaFoldDB" id="A0A081BES6"/>
<proteinExistence type="predicted"/>
<accession>A0A081BES6</accession>
<gene>
    <name evidence="1" type="ORF">M2A_3043</name>
</gene>
<comment type="caution">
    <text evidence="1">The sequence shown here is derived from an EMBL/GenBank/DDBJ whole genome shotgun (WGS) entry which is preliminary data.</text>
</comment>
<protein>
    <submittedName>
        <fullName evidence="1">Conserved protein</fullName>
    </submittedName>
</protein>
<organism evidence="1 2">
    <name type="scientific">Tepidicaulis marinus</name>
    <dbReference type="NCBI Taxonomy" id="1333998"/>
    <lineage>
        <taxon>Bacteria</taxon>
        <taxon>Pseudomonadati</taxon>
        <taxon>Pseudomonadota</taxon>
        <taxon>Alphaproteobacteria</taxon>
        <taxon>Hyphomicrobiales</taxon>
        <taxon>Parvibaculaceae</taxon>
        <taxon>Tepidicaulis</taxon>
    </lineage>
</organism>
<name>A0A081BES6_9HYPH</name>
<dbReference type="EMBL" id="BBIO01000020">
    <property type="protein sequence ID" value="GAK46544.1"/>
    <property type="molecule type" value="Genomic_DNA"/>
</dbReference>
<dbReference type="STRING" id="1333998.M2A_3043"/>